<evidence type="ECO:0000313" key="2">
    <source>
        <dbReference type="EMBL" id="MBW0477391.1"/>
    </source>
</evidence>
<comment type="caution">
    <text evidence="2">The sequence shown here is derived from an EMBL/GenBank/DDBJ whole genome shotgun (WGS) entry which is preliminary data.</text>
</comment>
<sequence length="139" mass="15857">MQLAYNTSQHSTTGKSSSLLEKGWNPLLPVDHLKKDLLNIHPTAEEFHEMWKRACDTSARCIAEAKEYNKQRENAVEVRLTEEFSSKHPVFLVSLVKPYFQKGEDKFPSRKKTSTPPDIVEVEDSPGPVRISSRPGRIH</sequence>
<organism evidence="2 3">
    <name type="scientific">Austropuccinia psidii MF-1</name>
    <dbReference type="NCBI Taxonomy" id="1389203"/>
    <lineage>
        <taxon>Eukaryota</taxon>
        <taxon>Fungi</taxon>
        <taxon>Dikarya</taxon>
        <taxon>Basidiomycota</taxon>
        <taxon>Pucciniomycotina</taxon>
        <taxon>Pucciniomycetes</taxon>
        <taxon>Pucciniales</taxon>
        <taxon>Sphaerophragmiaceae</taxon>
        <taxon>Austropuccinia</taxon>
    </lineage>
</organism>
<dbReference type="Proteomes" id="UP000765509">
    <property type="component" value="Unassembled WGS sequence"/>
</dbReference>
<evidence type="ECO:0000256" key="1">
    <source>
        <dbReference type="SAM" id="MobiDB-lite"/>
    </source>
</evidence>
<proteinExistence type="predicted"/>
<accession>A0A9Q3C2W4</accession>
<gene>
    <name evidence="2" type="ORF">O181_017106</name>
</gene>
<name>A0A9Q3C2W4_9BASI</name>
<dbReference type="OrthoDB" id="4360000at2759"/>
<feature type="region of interest" description="Disordered" evidence="1">
    <location>
        <begin position="104"/>
        <end position="139"/>
    </location>
</feature>
<dbReference type="AlphaFoldDB" id="A0A9Q3C2W4"/>
<protein>
    <submittedName>
        <fullName evidence="2">Uncharacterized protein</fullName>
    </submittedName>
</protein>
<keyword evidence="3" id="KW-1185">Reference proteome</keyword>
<evidence type="ECO:0000313" key="3">
    <source>
        <dbReference type="Proteomes" id="UP000765509"/>
    </source>
</evidence>
<reference evidence="2" key="1">
    <citation type="submission" date="2021-03" db="EMBL/GenBank/DDBJ databases">
        <title>Draft genome sequence of rust myrtle Austropuccinia psidii MF-1, a brazilian biotype.</title>
        <authorList>
            <person name="Quecine M.C."/>
            <person name="Pachon D.M.R."/>
            <person name="Bonatelli M.L."/>
            <person name="Correr F.H."/>
            <person name="Franceschini L.M."/>
            <person name="Leite T.F."/>
            <person name="Margarido G.R.A."/>
            <person name="Almeida C.A."/>
            <person name="Ferrarezi J.A."/>
            <person name="Labate C.A."/>
        </authorList>
    </citation>
    <scope>NUCLEOTIDE SEQUENCE</scope>
    <source>
        <strain evidence="2">MF-1</strain>
    </source>
</reference>
<dbReference type="EMBL" id="AVOT02004794">
    <property type="protein sequence ID" value="MBW0477391.1"/>
    <property type="molecule type" value="Genomic_DNA"/>
</dbReference>